<dbReference type="EMBL" id="JAGMVJ010000007">
    <property type="protein sequence ID" value="KAH7089269.1"/>
    <property type="molecule type" value="Genomic_DNA"/>
</dbReference>
<evidence type="ECO:0000313" key="2">
    <source>
        <dbReference type="EMBL" id="KAH7089269.1"/>
    </source>
</evidence>
<keyword evidence="3" id="KW-1185">Reference proteome</keyword>
<name>A0A8K0R9Y2_9PLEO</name>
<organism evidence="2 3">
    <name type="scientific">Paraphoma chrysanthemicola</name>
    <dbReference type="NCBI Taxonomy" id="798071"/>
    <lineage>
        <taxon>Eukaryota</taxon>
        <taxon>Fungi</taxon>
        <taxon>Dikarya</taxon>
        <taxon>Ascomycota</taxon>
        <taxon>Pezizomycotina</taxon>
        <taxon>Dothideomycetes</taxon>
        <taxon>Pleosporomycetidae</taxon>
        <taxon>Pleosporales</taxon>
        <taxon>Pleosporineae</taxon>
        <taxon>Phaeosphaeriaceae</taxon>
        <taxon>Paraphoma</taxon>
    </lineage>
</organism>
<evidence type="ECO:0000313" key="3">
    <source>
        <dbReference type="Proteomes" id="UP000813461"/>
    </source>
</evidence>
<dbReference type="AlphaFoldDB" id="A0A8K0R9Y2"/>
<feature type="compositionally biased region" description="Acidic residues" evidence="1">
    <location>
        <begin position="340"/>
        <end position="351"/>
    </location>
</feature>
<proteinExistence type="predicted"/>
<evidence type="ECO:0008006" key="4">
    <source>
        <dbReference type="Google" id="ProtNLM"/>
    </source>
</evidence>
<protein>
    <recommendedName>
        <fullName evidence="4">BTB domain-containing protein</fullName>
    </recommendedName>
</protein>
<accession>A0A8K0R9Y2</accession>
<feature type="region of interest" description="Disordered" evidence="1">
    <location>
        <begin position="231"/>
        <end position="271"/>
    </location>
</feature>
<dbReference type="Proteomes" id="UP000813461">
    <property type="component" value="Unassembled WGS sequence"/>
</dbReference>
<evidence type="ECO:0000256" key="1">
    <source>
        <dbReference type="SAM" id="MobiDB-lite"/>
    </source>
</evidence>
<reference evidence="2" key="1">
    <citation type="journal article" date="2021" name="Nat. Commun.">
        <title>Genetic determinants of endophytism in the Arabidopsis root mycobiome.</title>
        <authorList>
            <person name="Mesny F."/>
            <person name="Miyauchi S."/>
            <person name="Thiergart T."/>
            <person name="Pickel B."/>
            <person name="Atanasova L."/>
            <person name="Karlsson M."/>
            <person name="Huettel B."/>
            <person name="Barry K.W."/>
            <person name="Haridas S."/>
            <person name="Chen C."/>
            <person name="Bauer D."/>
            <person name="Andreopoulos W."/>
            <person name="Pangilinan J."/>
            <person name="LaButti K."/>
            <person name="Riley R."/>
            <person name="Lipzen A."/>
            <person name="Clum A."/>
            <person name="Drula E."/>
            <person name="Henrissat B."/>
            <person name="Kohler A."/>
            <person name="Grigoriev I.V."/>
            <person name="Martin F.M."/>
            <person name="Hacquard S."/>
        </authorList>
    </citation>
    <scope>NUCLEOTIDE SEQUENCE</scope>
    <source>
        <strain evidence="2">MPI-SDFR-AT-0120</strain>
    </source>
</reference>
<sequence>MLNFFKKSAFTTKGLDVWVGKPPSSIKVHVAGNILSACPSLRRRLYQDATIVNADPIVFEIALEYLGRNCSFGKMLTRNPLEKLVGSSDMMLKLAKSWHLAGILEIPEMQNKIIDTFSACYKRFLNVRQRMPLSREPFEYLRDHIGYYTKCEKFLIDFYAGLARYGGPFLVERLQELPEDIAQELQHRREEFMSSGQFTDYIFQGSLRFKVGKADNTLQAELQVRSSSVASLRSRAPSAPTRPGLARSSNSRSTLLSNPTPTTTIANRRRNRLSLPLLSDLGRNPERAVTRALQPALQSVPAPRSRRPQTQPRSVSMPLLGVRAPFMSPTRTRRSHSMLEAEESSTDEESD</sequence>
<feature type="compositionally biased region" description="Low complexity" evidence="1">
    <location>
        <begin position="231"/>
        <end position="264"/>
    </location>
</feature>
<gene>
    <name evidence="2" type="ORF">FB567DRAFT_591380</name>
</gene>
<dbReference type="OrthoDB" id="3794105at2759"/>
<feature type="region of interest" description="Disordered" evidence="1">
    <location>
        <begin position="291"/>
        <end position="351"/>
    </location>
</feature>
<comment type="caution">
    <text evidence="2">The sequence shown here is derived from an EMBL/GenBank/DDBJ whole genome shotgun (WGS) entry which is preliminary data.</text>
</comment>